<reference evidence="2" key="2">
    <citation type="submission" date="2009-09" db="EMBL/GenBank/DDBJ databases">
        <title>Complete sequence of chromosome of Candidatus Accumulibacter phosphatis clade IIA str. UW-1.</title>
        <authorList>
            <consortium name="US DOE Joint Genome Institute"/>
            <person name="Martin H.G."/>
            <person name="Ivanova N."/>
            <person name="Kunin V."/>
            <person name="Warnecke F."/>
            <person name="Barry K."/>
            <person name="He S."/>
            <person name="Salamov A."/>
            <person name="Szeto E."/>
            <person name="Dalin E."/>
            <person name="Pangilinan J.L."/>
            <person name="Lapidus A."/>
            <person name="Lowry S."/>
            <person name="Kyrpides N.C."/>
            <person name="McMahon K.D."/>
            <person name="Hugenholtz P."/>
        </authorList>
    </citation>
    <scope>NUCLEOTIDE SEQUENCE [LARGE SCALE GENOMIC DNA]</scope>
    <source>
        <strain evidence="2">UW-1</strain>
    </source>
</reference>
<protein>
    <recommendedName>
        <fullName evidence="1">BioF2-like acetyltransferase domain-containing protein</fullName>
    </recommendedName>
</protein>
<dbReference type="InterPro" id="IPR016181">
    <property type="entry name" value="Acyl_CoA_acyltransferase"/>
</dbReference>
<dbReference type="STRING" id="522306.CAP2UW1_1623"/>
<feature type="domain" description="BioF2-like acetyltransferase" evidence="1">
    <location>
        <begin position="158"/>
        <end position="299"/>
    </location>
</feature>
<dbReference type="KEGG" id="app:CAP2UW1_1623"/>
<evidence type="ECO:0000313" key="2">
    <source>
        <dbReference type="EMBL" id="ACV34937.1"/>
    </source>
</evidence>
<dbReference type="SUPFAM" id="SSF55729">
    <property type="entry name" value="Acyl-CoA N-acyltransferases (Nat)"/>
    <property type="match status" value="2"/>
</dbReference>
<reference evidence="2" key="1">
    <citation type="submission" date="2009-08" db="EMBL/GenBank/DDBJ databases">
        <authorList>
            <consortium name="US DOE Joint Genome Institute"/>
            <person name="Lucas S."/>
            <person name="Copeland A."/>
            <person name="Lapidus A."/>
            <person name="Glavina del Rio T."/>
            <person name="Dalin E."/>
            <person name="Tice H."/>
            <person name="Bruce D."/>
            <person name="Barry K."/>
            <person name="Pitluck S."/>
            <person name="Lowry S."/>
            <person name="Larimer F."/>
            <person name="Land M."/>
            <person name="Hauser L."/>
            <person name="Kyrpides N."/>
            <person name="Ivanova N."/>
            <person name="McMahon K.D."/>
            <person name="Hugenholtz P."/>
        </authorList>
    </citation>
    <scope>NUCLEOTIDE SEQUENCE</scope>
    <source>
        <strain evidence="2">UW-1</strain>
    </source>
</reference>
<feature type="domain" description="BioF2-like acetyltransferase" evidence="1">
    <location>
        <begin position="525"/>
        <end position="662"/>
    </location>
</feature>
<proteinExistence type="predicted"/>
<dbReference type="EMBL" id="CP001715">
    <property type="protein sequence ID" value="ACV34937.1"/>
    <property type="molecule type" value="Genomic_DNA"/>
</dbReference>
<dbReference type="HOGENOM" id="CLU_382048_0_0_4"/>
<dbReference type="InterPro" id="IPR038740">
    <property type="entry name" value="BioF2-like_GNAT_dom"/>
</dbReference>
<dbReference type="Pfam" id="PF13480">
    <property type="entry name" value="Acetyltransf_6"/>
    <property type="match status" value="2"/>
</dbReference>
<dbReference type="AlphaFoldDB" id="C7RTW1"/>
<sequence>MGWEIHTAKTAFAQFAEAWDQLNASLYDGHPLFDSRFIGPLLDHFGTGDERLCIHRTDAGLSGALILYRGRIGGWSSFHPSQLQATPVLLADATVLETLFAALPGAPWTIELYAVDPRYAPDFSRLTLPQIVTAHVYTIGIQPAEQFTDYWNGRSRNLTKNVRRYFRRAQEEAPPVPLSSFCDTVDMGACVARYGALETTGWKGKAGTAIAAENEQGAFYREVLGRFAATGQATVYELHLGGRLASSRLTISSDRMLIILKTTYDESMARFAPGRLLLYRLIEEQFALPGRKTVEFYTNATSDQQEWATFGCTLQNIQLFRGPLNAVMFAVSRACRQRLRSIRGEMPVEDSPTTGVASCRSIDDLRAEQYDLGEFMTTDNVEASTNWFELLQNKVYPLDPGVRFYITAGKKRPRVILPLRLTTNGSARTIESLSNYYTALYAPLVARDGELLDVQSLLTAAVHDHKGAQVMRFGPMDPDSDAYSALFSGLRANNWIPFRFFCFGNWFLRVEGTWDDYLKKRRATLRSSIRRACKKFAAEGGTLAIVTTTEQIEQAIAEFQAIYSASWKKPEPYPEFVPSLIRHLAVRGMLRLGFARLGEQTIAAQLWIVGGRKASIYKVAYHEHFSAYSPGTLLTAHLMQHVIESDKVEEVDYLIGDDEYKRRWMSDRRERWGIVAYNPASLLGFALLVKEVGGRALKPTYQRMRALCRRVWTRISAPGPKEEG</sequence>
<evidence type="ECO:0000259" key="1">
    <source>
        <dbReference type="Pfam" id="PF13480"/>
    </source>
</evidence>
<gene>
    <name evidence="2" type="ordered locus">CAP2UW1_1623</name>
</gene>
<dbReference type="Gene3D" id="3.40.630.30">
    <property type="match status" value="1"/>
</dbReference>
<dbReference type="eggNOG" id="COG5653">
    <property type="taxonomic scope" value="Bacteria"/>
</dbReference>
<organism evidence="2">
    <name type="scientific">Accumulibacter regalis</name>
    <dbReference type="NCBI Taxonomy" id="522306"/>
    <lineage>
        <taxon>Bacteria</taxon>
        <taxon>Pseudomonadati</taxon>
        <taxon>Pseudomonadota</taxon>
        <taxon>Betaproteobacteria</taxon>
        <taxon>Candidatus Accumulibacter</taxon>
    </lineage>
</organism>
<accession>C7RTW1</accession>
<name>C7RTW1_ACCRE</name>